<sequence length="123" mass="14597">MKICNQLIFQCFWVVKKEPHPFPNDKKRSLFFFLQMGRLVINELVGENFCKACNGTGYINKAKAKKCSCKDGRKPMKKAEQARFCGVHYDTWRTNWFSRYVKCVEHFKAWDEEISFSIKNKLN</sequence>
<organism evidence="1 2">
    <name type="scientific">Zooshikella ganghwensis</name>
    <dbReference type="NCBI Taxonomy" id="202772"/>
    <lineage>
        <taxon>Bacteria</taxon>
        <taxon>Pseudomonadati</taxon>
        <taxon>Pseudomonadota</taxon>
        <taxon>Gammaproteobacteria</taxon>
        <taxon>Oceanospirillales</taxon>
        <taxon>Zooshikellaceae</taxon>
        <taxon>Zooshikella</taxon>
    </lineage>
</organism>
<dbReference type="Proteomes" id="UP000257039">
    <property type="component" value="Unassembled WGS sequence"/>
</dbReference>
<comment type="caution">
    <text evidence="1">The sequence shown here is derived from an EMBL/GenBank/DDBJ whole genome shotgun (WGS) entry which is preliminary data.</text>
</comment>
<name>A0A4P9VGM0_9GAMM</name>
<gene>
    <name evidence="1" type="ORF">B9G39_27855</name>
</gene>
<evidence type="ECO:0000313" key="2">
    <source>
        <dbReference type="Proteomes" id="UP000257039"/>
    </source>
</evidence>
<evidence type="ECO:0000313" key="1">
    <source>
        <dbReference type="EMBL" id="RDH41566.1"/>
    </source>
</evidence>
<reference evidence="1 2" key="1">
    <citation type="submission" date="2017-04" db="EMBL/GenBank/DDBJ databases">
        <title>Draft genome sequence of Zooshikella ganghwensis VG4 isolated from Red Sea sediments.</title>
        <authorList>
            <person name="Rehman Z."/>
            <person name="Alam I."/>
            <person name="Kamau A."/>
            <person name="Bajic V."/>
            <person name="Leiknes T."/>
        </authorList>
    </citation>
    <scope>NUCLEOTIDE SEQUENCE [LARGE SCALE GENOMIC DNA]</scope>
    <source>
        <strain evidence="1 2">VG4</strain>
    </source>
</reference>
<dbReference type="AlphaFoldDB" id="A0A4P9VGM0"/>
<proteinExistence type="predicted"/>
<keyword evidence="2" id="KW-1185">Reference proteome</keyword>
<dbReference type="RefSeq" id="WP_094789766.1">
    <property type="nucleotide sequence ID" value="NZ_NDXW01000007.1"/>
</dbReference>
<dbReference type="EMBL" id="NDXW01000007">
    <property type="protein sequence ID" value="RDH41566.1"/>
    <property type="molecule type" value="Genomic_DNA"/>
</dbReference>
<accession>A0A4P9VGM0</accession>
<protein>
    <submittedName>
        <fullName evidence="1">Uncharacterized protein</fullName>
    </submittedName>
</protein>